<organism evidence="2 3">
    <name type="scientific">Entomortierella chlamydospora</name>
    <dbReference type="NCBI Taxonomy" id="101097"/>
    <lineage>
        <taxon>Eukaryota</taxon>
        <taxon>Fungi</taxon>
        <taxon>Fungi incertae sedis</taxon>
        <taxon>Mucoromycota</taxon>
        <taxon>Mortierellomycotina</taxon>
        <taxon>Mortierellomycetes</taxon>
        <taxon>Mortierellales</taxon>
        <taxon>Mortierellaceae</taxon>
        <taxon>Entomortierella</taxon>
    </lineage>
</organism>
<dbReference type="Proteomes" id="UP000703661">
    <property type="component" value="Unassembled WGS sequence"/>
</dbReference>
<keyword evidence="3" id="KW-1185">Reference proteome</keyword>
<sequence>DIVSVNENFRDVAALINSLNSEHTLAEWDSALRQPFEHLTSYDEWLQRIDPQSKFCKDYRSQLNGVIHKIKMATDANPQSHNMFQRLSIVARGVVRRRSSAQTLSSGSSAPQTPTTPNTPSSIYSTDSSSIPSPIVDKDLSCQSAESNSSVSLPMPETVRDLAVTDHAMATDAVMESASSPDVRNNDQKGPKEKELPAISTTADSDMKMPSTLIADTFLTPVHPARQPQYHSSTSSGLGNSRALAMGTSPSMVSSSASSVYSKSSSSAEALQDKSTASTSSSLSKQTFLAEKENRKTTLRIGTSVAIKAKAESLQPPTYATKTTVENLRKIPPIKNVTVKKPPVKSLISFWEQVKVSNPLDA</sequence>
<feature type="compositionally biased region" description="Basic and acidic residues" evidence="1">
    <location>
        <begin position="184"/>
        <end position="196"/>
    </location>
</feature>
<feature type="region of interest" description="Disordered" evidence="1">
    <location>
        <begin position="224"/>
        <end position="289"/>
    </location>
</feature>
<feature type="compositionally biased region" description="Polar residues" evidence="1">
    <location>
        <begin position="229"/>
        <end position="239"/>
    </location>
</feature>
<dbReference type="EMBL" id="JAAAID010003418">
    <property type="protein sequence ID" value="KAF9998081.1"/>
    <property type="molecule type" value="Genomic_DNA"/>
</dbReference>
<gene>
    <name evidence="2" type="ORF">BGZ80_006864</name>
</gene>
<reference evidence="2" key="1">
    <citation type="journal article" date="2020" name="Fungal Divers.">
        <title>Resolving the Mortierellaceae phylogeny through synthesis of multi-gene phylogenetics and phylogenomics.</title>
        <authorList>
            <person name="Vandepol N."/>
            <person name="Liber J."/>
            <person name="Desiro A."/>
            <person name="Na H."/>
            <person name="Kennedy M."/>
            <person name="Barry K."/>
            <person name="Grigoriev I.V."/>
            <person name="Miller A.N."/>
            <person name="O'Donnell K."/>
            <person name="Stajich J.E."/>
            <person name="Bonito G."/>
        </authorList>
    </citation>
    <scope>NUCLEOTIDE SEQUENCE</scope>
    <source>
        <strain evidence="2">NRRL 2769</strain>
    </source>
</reference>
<feature type="compositionally biased region" description="Polar residues" evidence="1">
    <location>
        <begin position="141"/>
        <end position="152"/>
    </location>
</feature>
<evidence type="ECO:0000313" key="3">
    <source>
        <dbReference type="Proteomes" id="UP000703661"/>
    </source>
</evidence>
<accession>A0A9P6MG91</accession>
<comment type="caution">
    <text evidence="2">The sequence shown here is derived from an EMBL/GenBank/DDBJ whole genome shotgun (WGS) entry which is preliminary data.</text>
</comment>
<dbReference type="AlphaFoldDB" id="A0A9P6MG91"/>
<feature type="region of interest" description="Disordered" evidence="1">
    <location>
        <begin position="98"/>
        <end position="157"/>
    </location>
</feature>
<feature type="compositionally biased region" description="Low complexity" evidence="1">
    <location>
        <begin position="275"/>
        <end position="284"/>
    </location>
</feature>
<feature type="compositionally biased region" description="Low complexity" evidence="1">
    <location>
        <begin position="100"/>
        <end position="135"/>
    </location>
</feature>
<protein>
    <submittedName>
        <fullName evidence="2">Uncharacterized protein</fullName>
    </submittedName>
</protein>
<name>A0A9P6MG91_9FUNG</name>
<evidence type="ECO:0000313" key="2">
    <source>
        <dbReference type="EMBL" id="KAF9998081.1"/>
    </source>
</evidence>
<evidence type="ECO:0000256" key="1">
    <source>
        <dbReference type="SAM" id="MobiDB-lite"/>
    </source>
</evidence>
<proteinExistence type="predicted"/>
<feature type="compositionally biased region" description="Low complexity" evidence="1">
    <location>
        <begin position="249"/>
        <end position="267"/>
    </location>
</feature>
<feature type="region of interest" description="Disordered" evidence="1">
    <location>
        <begin position="174"/>
        <end position="204"/>
    </location>
</feature>
<feature type="non-terminal residue" evidence="2">
    <location>
        <position position="1"/>
    </location>
</feature>